<dbReference type="GO" id="GO:0016020">
    <property type="term" value="C:membrane"/>
    <property type="evidence" value="ECO:0007669"/>
    <property type="project" value="UniProtKB-SubCell"/>
</dbReference>
<feature type="domain" description="Major facilitator superfamily (MFS) profile" evidence="7">
    <location>
        <begin position="51"/>
        <end position="463"/>
    </location>
</feature>
<feature type="transmembrane region" description="Helical" evidence="6">
    <location>
        <begin position="375"/>
        <end position="396"/>
    </location>
</feature>
<accession>A0A167X688</accession>
<feature type="transmembrane region" description="Helical" evidence="6">
    <location>
        <begin position="149"/>
        <end position="168"/>
    </location>
</feature>
<dbReference type="Proteomes" id="UP000076874">
    <property type="component" value="Unassembled WGS sequence"/>
</dbReference>
<feature type="transmembrane region" description="Helical" evidence="6">
    <location>
        <begin position="91"/>
        <end position="110"/>
    </location>
</feature>
<gene>
    <name evidence="8" type="ORF">SPI_03230</name>
</gene>
<keyword evidence="4 6" id="KW-1133">Transmembrane helix</keyword>
<keyword evidence="2" id="KW-0813">Transport</keyword>
<evidence type="ECO:0000256" key="3">
    <source>
        <dbReference type="ARBA" id="ARBA00022692"/>
    </source>
</evidence>
<sequence>MASGTVQVLSDHDVLGGKADISHEEMVHLVELSPEEKAIEKQLVRKIDLLIMPLVIVVYLMNYIDRNNYAAARLQGLEKDLGLVGNQYQTGLSILFVGYLLMQVPSNLLLNYMGRPSLYIGFWVCVWGLVSACTSQVQSYGGIVACRFLLGFVEAPFFGGVLFYLSKWYTRKELSFRMSIFYSGSLLSGAFGNLIAAGILRGLNGARGIAAWRWLYIIEGSITCFIGIIICLLLPDFPETWRLLGEEKKGVALKRLAIEAAEADIDEKGGMSQIKGLKLAVMDIKTWAFTLMYFCIAAAGSFQYFFPTLTKTLGYSDTISLLLVAPPYLFVVFYSLAHNWVADRIAVRHWFFFYPIPITIVGFIIFMTVDSFGPRYFSFFLMNLTFAQNGILYSWIANALPRPPAKRAAAYGIINMIANSASIWTPYTYYNAEAPYYRVALAVCTAMQVLGGATSVYMYYHLKLQNKRQERLENEDVQLTESELARLETTARVEGVDLATARKLQKGFRYML</sequence>
<dbReference type="AlphaFoldDB" id="A0A167X688"/>
<evidence type="ECO:0000256" key="6">
    <source>
        <dbReference type="SAM" id="Phobius"/>
    </source>
</evidence>
<dbReference type="PANTHER" id="PTHR43791">
    <property type="entry name" value="PERMEASE-RELATED"/>
    <property type="match status" value="1"/>
</dbReference>
<dbReference type="PANTHER" id="PTHR43791:SF78">
    <property type="entry name" value="TRANSPORTER, PUTATIVE (AFU_ORTHOLOGUE AFUA_3G01370)-RELATED"/>
    <property type="match status" value="1"/>
</dbReference>
<name>A0A167X688_9HYPO</name>
<feature type="transmembrane region" description="Helical" evidence="6">
    <location>
        <begin position="318"/>
        <end position="337"/>
    </location>
</feature>
<dbReference type="SUPFAM" id="SSF103473">
    <property type="entry name" value="MFS general substrate transporter"/>
    <property type="match status" value="1"/>
</dbReference>
<evidence type="ECO:0000313" key="8">
    <source>
        <dbReference type="EMBL" id="OAA64583.1"/>
    </source>
</evidence>
<dbReference type="InterPro" id="IPR036259">
    <property type="entry name" value="MFS_trans_sf"/>
</dbReference>
<keyword evidence="3 6" id="KW-0812">Transmembrane</keyword>
<dbReference type="EMBL" id="AZHD01000004">
    <property type="protein sequence ID" value="OAA64583.1"/>
    <property type="molecule type" value="Genomic_DNA"/>
</dbReference>
<feature type="transmembrane region" description="Helical" evidence="6">
    <location>
        <begin position="180"/>
        <end position="200"/>
    </location>
</feature>
<keyword evidence="9" id="KW-1185">Reference proteome</keyword>
<comment type="caution">
    <text evidence="8">The sequence shown here is derived from an EMBL/GenBank/DDBJ whole genome shotgun (WGS) entry which is preliminary data.</text>
</comment>
<dbReference type="FunFam" id="1.20.1250.20:FF:000057">
    <property type="entry name" value="MFS general substrate transporter"/>
    <property type="match status" value="1"/>
</dbReference>
<dbReference type="InterPro" id="IPR011701">
    <property type="entry name" value="MFS"/>
</dbReference>
<evidence type="ECO:0000313" key="9">
    <source>
        <dbReference type="Proteomes" id="UP000076874"/>
    </source>
</evidence>
<feature type="transmembrane region" description="Helical" evidence="6">
    <location>
        <begin position="117"/>
        <end position="137"/>
    </location>
</feature>
<evidence type="ECO:0000256" key="1">
    <source>
        <dbReference type="ARBA" id="ARBA00004141"/>
    </source>
</evidence>
<feature type="transmembrane region" description="Helical" evidence="6">
    <location>
        <begin position="287"/>
        <end position="306"/>
    </location>
</feature>
<feature type="transmembrane region" description="Helical" evidence="6">
    <location>
        <begin position="349"/>
        <end position="369"/>
    </location>
</feature>
<comment type="subcellular location">
    <subcellularLocation>
        <location evidence="1">Membrane</location>
        <topology evidence="1">Multi-pass membrane protein</topology>
    </subcellularLocation>
</comment>
<proteinExistence type="predicted"/>
<feature type="transmembrane region" description="Helical" evidence="6">
    <location>
        <begin position="408"/>
        <end position="427"/>
    </location>
</feature>
<dbReference type="Gene3D" id="1.20.1250.20">
    <property type="entry name" value="MFS general substrate transporter like domains"/>
    <property type="match status" value="2"/>
</dbReference>
<feature type="transmembrane region" description="Helical" evidence="6">
    <location>
        <begin position="212"/>
        <end position="234"/>
    </location>
</feature>
<evidence type="ECO:0000256" key="2">
    <source>
        <dbReference type="ARBA" id="ARBA00022448"/>
    </source>
</evidence>
<dbReference type="GO" id="GO:0022857">
    <property type="term" value="F:transmembrane transporter activity"/>
    <property type="evidence" value="ECO:0007669"/>
    <property type="project" value="InterPro"/>
</dbReference>
<evidence type="ECO:0000256" key="4">
    <source>
        <dbReference type="ARBA" id="ARBA00022989"/>
    </source>
</evidence>
<dbReference type="InterPro" id="IPR020846">
    <property type="entry name" value="MFS_dom"/>
</dbReference>
<evidence type="ECO:0000259" key="7">
    <source>
        <dbReference type="PROSITE" id="PS50850"/>
    </source>
</evidence>
<keyword evidence="5 6" id="KW-0472">Membrane</keyword>
<dbReference type="FunFam" id="1.20.1250.20:FF:000013">
    <property type="entry name" value="MFS general substrate transporter"/>
    <property type="match status" value="1"/>
</dbReference>
<dbReference type="PROSITE" id="PS50850">
    <property type="entry name" value="MFS"/>
    <property type="match status" value="1"/>
</dbReference>
<reference evidence="8 9" key="1">
    <citation type="journal article" date="2016" name="Genome Biol. Evol.">
        <title>Divergent and convergent evolution of fungal pathogenicity.</title>
        <authorList>
            <person name="Shang Y."/>
            <person name="Xiao G."/>
            <person name="Zheng P."/>
            <person name="Cen K."/>
            <person name="Zhan S."/>
            <person name="Wang C."/>
        </authorList>
    </citation>
    <scope>NUCLEOTIDE SEQUENCE [LARGE SCALE GENOMIC DNA]</scope>
    <source>
        <strain evidence="8 9">RCEF 264</strain>
    </source>
</reference>
<dbReference type="Pfam" id="PF07690">
    <property type="entry name" value="MFS_1"/>
    <property type="match status" value="1"/>
</dbReference>
<protein>
    <submittedName>
        <fullName evidence="8">MFS transporter</fullName>
    </submittedName>
</protein>
<feature type="transmembrane region" description="Helical" evidence="6">
    <location>
        <begin position="47"/>
        <end position="64"/>
    </location>
</feature>
<organism evidence="8 9">
    <name type="scientific">Niveomyces insectorum RCEF 264</name>
    <dbReference type="NCBI Taxonomy" id="1081102"/>
    <lineage>
        <taxon>Eukaryota</taxon>
        <taxon>Fungi</taxon>
        <taxon>Dikarya</taxon>
        <taxon>Ascomycota</taxon>
        <taxon>Pezizomycotina</taxon>
        <taxon>Sordariomycetes</taxon>
        <taxon>Hypocreomycetidae</taxon>
        <taxon>Hypocreales</taxon>
        <taxon>Cordycipitaceae</taxon>
        <taxon>Niveomyces</taxon>
    </lineage>
</organism>
<evidence type="ECO:0000256" key="5">
    <source>
        <dbReference type="ARBA" id="ARBA00023136"/>
    </source>
</evidence>
<dbReference type="OrthoDB" id="2250022at2759"/>
<feature type="transmembrane region" description="Helical" evidence="6">
    <location>
        <begin position="439"/>
        <end position="460"/>
    </location>
</feature>